<name>A0A6M3IUQ8_9ZZZZ</name>
<sequence>MTSKKLAEFISIKVKCVCGKVLELSPTYVDFTGHENECESCGSHGAVRVGFMCSECKKYHDIELSSW</sequence>
<dbReference type="EMBL" id="MT141433">
    <property type="protein sequence ID" value="QJA61200.1"/>
    <property type="molecule type" value="Genomic_DNA"/>
</dbReference>
<accession>A0A6M3IUQ8</accession>
<proteinExistence type="predicted"/>
<gene>
    <name evidence="2" type="ORF">MM415A00818_0002</name>
    <name evidence="1" type="ORF">MM415B00985_0034</name>
</gene>
<reference evidence="1" key="1">
    <citation type="submission" date="2020-03" db="EMBL/GenBank/DDBJ databases">
        <title>The deep terrestrial virosphere.</title>
        <authorList>
            <person name="Holmfeldt K."/>
            <person name="Nilsson E."/>
            <person name="Simone D."/>
            <person name="Lopez-Fernandez M."/>
            <person name="Wu X."/>
            <person name="de Brujin I."/>
            <person name="Lundin D."/>
            <person name="Andersson A."/>
            <person name="Bertilsson S."/>
            <person name="Dopson M."/>
        </authorList>
    </citation>
    <scope>NUCLEOTIDE SEQUENCE</scope>
    <source>
        <strain evidence="2">MM415A00818</strain>
        <strain evidence="1">MM415B00985</strain>
    </source>
</reference>
<dbReference type="AlphaFoldDB" id="A0A6M3IUQ8"/>
<evidence type="ECO:0000313" key="2">
    <source>
        <dbReference type="EMBL" id="QJA79913.1"/>
    </source>
</evidence>
<protein>
    <submittedName>
        <fullName evidence="1">Uncharacterized protein</fullName>
    </submittedName>
</protein>
<organism evidence="1">
    <name type="scientific">viral metagenome</name>
    <dbReference type="NCBI Taxonomy" id="1070528"/>
    <lineage>
        <taxon>unclassified sequences</taxon>
        <taxon>metagenomes</taxon>
        <taxon>organismal metagenomes</taxon>
    </lineage>
</organism>
<evidence type="ECO:0000313" key="1">
    <source>
        <dbReference type="EMBL" id="QJA61200.1"/>
    </source>
</evidence>
<dbReference type="EMBL" id="MT142399">
    <property type="protein sequence ID" value="QJA79913.1"/>
    <property type="molecule type" value="Genomic_DNA"/>
</dbReference>